<dbReference type="Proteomes" id="UP000076738">
    <property type="component" value="Unassembled WGS sequence"/>
</dbReference>
<dbReference type="AlphaFoldDB" id="A0A167IXN7"/>
<evidence type="ECO:0000256" key="1">
    <source>
        <dbReference type="ARBA" id="ARBA00009005"/>
    </source>
</evidence>
<comment type="similarity">
    <text evidence="1">Belongs to the peptidase C14B family.</text>
</comment>
<dbReference type="PANTHER" id="PTHR48104">
    <property type="entry name" value="METACASPASE-4"/>
    <property type="match status" value="1"/>
</dbReference>
<dbReference type="InterPro" id="IPR011600">
    <property type="entry name" value="Pept_C14_caspase"/>
</dbReference>
<gene>
    <name evidence="3" type="ORF">CALVIDRAFT_266994</name>
</gene>
<proteinExistence type="inferred from homology"/>
<dbReference type="GO" id="GO:0004197">
    <property type="term" value="F:cysteine-type endopeptidase activity"/>
    <property type="evidence" value="ECO:0007669"/>
    <property type="project" value="InterPro"/>
</dbReference>
<dbReference type="Pfam" id="PF00656">
    <property type="entry name" value="Peptidase_C14"/>
    <property type="match status" value="1"/>
</dbReference>
<organism evidence="3 4">
    <name type="scientific">Calocera viscosa (strain TUFC12733)</name>
    <dbReference type="NCBI Taxonomy" id="1330018"/>
    <lineage>
        <taxon>Eukaryota</taxon>
        <taxon>Fungi</taxon>
        <taxon>Dikarya</taxon>
        <taxon>Basidiomycota</taxon>
        <taxon>Agaricomycotina</taxon>
        <taxon>Dacrymycetes</taxon>
        <taxon>Dacrymycetales</taxon>
        <taxon>Dacrymycetaceae</taxon>
        <taxon>Calocera</taxon>
    </lineage>
</organism>
<keyword evidence="4" id="KW-1185">Reference proteome</keyword>
<accession>A0A167IXN7</accession>
<evidence type="ECO:0000313" key="3">
    <source>
        <dbReference type="EMBL" id="KZO93065.1"/>
    </source>
</evidence>
<dbReference type="PANTHER" id="PTHR48104:SF30">
    <property type="entry name" value="METACASPASE-1"/>
    <property type="match status" value="1"/>
</dbReference>
<dbReference type="GO" id="GO:0005737">
    <property type="term" value="C:cytoplasm"/>
    <property type="evidence" value="ECO:0007669"/>
    <property type="project" value="TreeGrafter"/>
</dbReference>
<sequence length="468" mass="53013">MPLPSTLRIEPPKERWFAVLIGIRYLRHENKNAHLVHTHEDVDVLKKLLLECGYPEKNIKVLADREDVIRDREGEFADWEGDIDPTRVNIISAIHWLVQRAVNDPDNNYKMLWYYAGHGDQEPDPKKREKDLLNEAIIPVDAKFDMMKTSARGSVRQFKVIPNAEHDKGYIIDDDLNIWMAQPLPAGNRLMALFDCCHSGTSLDLKHEYVAKAVPWLYHRFFRATLPRLLKPLLEKRKKAVVPDQTSQETPKALRSQTMPGGVNLGLNRALELGPDNTLAAGVDIVVTTSRWTFSGADWAWRKLFSRVSKTSTIATLPGAQDGAQVQDKSTVKVKRVWSALGTLHGLFHSDKRYDYRAVAALQIEAMNCVVETASIETVLHISEYVRETDDSEFVAADVMALGACSDDQLAPDSRSLAKSLAKIYKNYGRHLTYAELLLCLSRTARPQIPELSSSREMTERWGDLFIL</sequence>
<dbReference type="OrthoDB" id="3223806at2759"/>
<dbReference type="GO" id="GO:0006508">
    <property type="term" value="P:proteolysis"/>
    <property type="evidence" value="ECO:0007669"/>
    <property type="project" value="InterPro"/>
</dbReference>
<dbReference type="InterPro" id="IPR050452">
    <property type="entry name" value="Metacaspase"/>
</dbReference>
<feature type="domain" description="Peptidase C14 caspase" evidence="2">
    <location>
        <begin position="17"/>
        <end position="454"/>
    </location>
</feature>
<evidence type="ECO:0000313" key="4">
    <source>
        <dbReference type="Proteomes" id="UP000076738"/>
    </source>
</evidence>
<protein>
    <recommendedName>
        <fullName evidence="2">Peptidase C14 caspase domain-containing protein</fullName>
    </recommendedName>
</protein>
<dbReference type="Gene3D" id="3.40.50.12660">
    <property type="match status" value="1"/>
</dbReference>
<name>A0A167IXN7_CALVF</name>
<reference evidence="3 4" key="1">
    <citation type="journal article" date="2016" name="Mol. Biol. Evol.">
        <title>Comparative Genomics of Early-Diverging Mushroom-Forming Fungi Provides Insights into the Origins of Lignocellulose Decay Capabilities.</title>
        <authorList>
            <person name="Nagy L.G."/>
            <person name="Riley R."/>
            <person name="Tritt A."/>
            <person name="Adam C."/>
            <person name="Daum C."/>
            <person name="Floudas D."/>
            <person name="Sun H."/>
            <person name="Yadav J.S."/>
            <person name="Pangilinan J."/>
            <person name="Larsson K.H."/>
            <person name="Matsuura K."/>
            <person name="Barry K."/>
            <person name="Labutti K."/>
            <person name="Kuo R."/>
            <person name="Ohm R.A."/>
            <person name="Bhattacharya S.S."/>
            <person name="Shirouzu T."/>
            <person name="Yoshinaga Y."/>
            <person name="Martin F.M."/>
            <person name="Grigoriev I.V."/>
            <person name="Hibbett D.S."/>
        </authorList>
    </citation>
    <scope>NUCLEOTIDE SEQUENCE [LARGE SCALE GENOMIC DNA]</scope>
    <source>
        <strain evidence="3 4">TUFC12733</strain>
    </source>
</reference>
<dbReference type="EMBL" id="KV417304">
    <property type="protein sequence ID" value="KZO93065.1"/>
    <property type="molecule type" value="Genomic_DNA"/>
</dbReference>
<evidence type="ECO:0000259" key="2">
    <source>
        <dbReference type="Pfam" id="PF00656"/>
    </source>
</evidence>